<accession>W7AGQ7</accession>
<protein>
    <submittedName>
        <fullName evidence="2">Uncharacterized protein</fullName>
    </submittedName>
</protein>
<dbReference type="GeneID" id="20040413"/>
<dbReference type="RefSeq" id="XP_008818933.1">
    <property type="nucleotide sequence ID" value="XM_008820711.1"/>
</dbReference>
<feature type="transmembrane region" description="Helical" evidence="1">
    <location>
        <begin position="317"/>
        <end position="338"/>
    </location>
</feature>
<dbReference type="EMBL" id="KI965499">
    <property type="protein sequence ID" value="EUD64476.1"/>
    <property type="molecule type" value="Genomic_DNA"/>
</dbReference>
<evidence type="ECO:0000313" key="3">
    <source>
        <dbReference type="Proteomes" id="UP000030640"/>
    </source>
</evidence>
<evidence type="ECO:0000256" key="1">
    <source>
        <dbReference type="SAM" id="Phobius"/>
    </source>
</evidence>
<keyword evidence="1" id="KW-0472">Membrane</keyword>
<gene>
    <name evidence="2" type="ORF">C922_05139</name>
</gene>
<keyword evidence="3" id="KW-1185">Reference proteome</keyword>
<keyword evidence="1" id="KW-1133">Transmembrane helix</keyword>
<keyword evidence="1" id="KW-0812">Transmembrane</keyword>
<organism evidence="2 3">
    <name type="scientific">Plasmodium inui San Antonio 1</name>
    <dbReference type="NCBI Taxonomy" id="1237626"/>
    <lineage>
        <taxon>Eukaryota</taxon>
        <taxon>Sar</taxon>
        <taxon>Alveolata</taxon>
        <taxon>Apicomplexa</taxon>
        <taxon>Aconoidasida</taxon>
        <taxon>Haemosporida</taxon>
        <taxon>Plasmodiidae</taxon>
        <taxon>Plasmodium</taxon>
        <taxon>Plasmodium (Plasmodium)</taxon>
    </lineage>
</organism>
<dbReference type="VEuPathDB" id="PlasmoDB:C922_05139"/>
<name>W7AGQ7_9APIC</name>
<dbReference type="Proteomes" id="UP000030640">
    <property type="component" value="Unassembled WGS sequence"/>
</dbReference>
<evidence type="ECO:0000313" key="2">
    <source>
        <dbReference type="EMBL" id="EUD64476.1"/>
    </source>
</evidence>
<reference evidence="2 3" key="1">
    <citation type="submission" date="2013-02" db="EMBL/GenBank/DDBJ databases">
        <title>The Genome Sequence of Plasmodium inui San Antonio 1.</title>
        <authorList>
            <consortium name="The Broad Institute Genome Sequencing Platform"/>
            <consortium name="The Broad Institute Genome Sequencing Center for Infectious Disease"/>
            <person name="Neafsey D."/>
            <person name="Cheeseman I."/>
            <person name="Volkman S."/>
            <person name="Adams J."/>
            <person name="Walker B."/>
            <person name="Young S.K."/>
            <person name="Zeng Q."/>
            <person name="Gargeya S."/>
            <person name="Fitzgerald M."/>
            <person name="Haas B."/>
            <person name="Abouelleil A."/>
            <person name="Alvarado L."/>
            <person name="Arachchi H.M."/>
            <person name="Berlin A.M."/>
            <person name="Chapman S.B."/>
            <person name="Dewar J."/>
            <person name="Goldberg J."/>
            <person name="Griggs A."/>
            <person name="Gujja S."/>
            <person name="Hansen M."/>
            <person name="Howarth C."/>
            <person name="Imamovic A."/>
            <person name="Larimer J."/>
            <person name="McCowan C."/>
            <person name="Murphy C."/>
            <person name="Neiman D."/>
            <person name="Pearson M."/>
            <person name="Priest M."/>
            <person name="Roberts A."/>
            <person name="Saif S."/>
            <person name="Shea T."/>
            <person name="Sisk P."/>
            <person name="Sykes S."/>
            <person name="Wortman J."/>
            <person name="Nusbaum C."/>
            <person name="Birren B."/>
        </authorList>
    </citation>
    <scope>NUCLEOTIDE SEQUENCE [LARGE SCALE GENOMIC DNA]</scope>
    <source>
        <strain evidence="2 3">San Antonio 1</strain>
    </source>
</reference>
<proteinExistence type="predicted"/>
<dbReference type="AlphaFoldDB" id="W7AGQ7"/>
<sequence>MSNQGMSGYLQELAKEITCDKESPGTLNLENNTWCQMQAAKKAGEITEELAVEASKGKGHVGVFQLETRARSLCKALDIWMRSLRTTPEGTTLWIEGRCTPERTGWLGKPWDPQACPYDRNLDLWSIYNAGVKLYWNQPHQKALALCIRVMSLILDMLNNVSRTGTDWVHIPGTRNICQAIYDQLKKELGREASGKFMKDWFLNEGSDKKYTGLPRISKVNEGGSWGEFLKPLGVSVVGLQCTQDPDGQDRYQTTCIYRRNESSCEVDTDLTEATWQQEKKAAREEMAQEQTAFLALVQDTQNRVSGIRPTKPNGGYLEGVGTGIVLLLGALGGYGLWRILKSKVRDGPTLIQEVPKKLRRRVGLSYLTGPLKSQKEADDLT</sequence>